<sequence length="123" mass="14605">MSSKSGIRIDEPQFQSWDDYYLQNINLMPEEFDELTKKKNAILTSTRQEAVMDSCMEHYSDLLNCKRDNNVAFINCIDFQRQFHFCISENTVSKMGSSFKVLFMEEQRKLFEILGRFGSQRKY</sequence>
<dbReference type="GeneID" id="31365693"/>
<organism evidence="1 2">
    <name type="scientific">Heterostelium pallidum (strain ATCC 26659 / Pp 5 / PN500)</name>
    <name type="common">Cellular slime mold</name>
    <name type="synonym">Polysphondylium pallidum</name>
    <dbReference type="NCBI Taxonomy" id="670386"/>
    <lineage>
        <taxon>Eukaryota</taxon>
        <taxon>Amoebozoa</taxon>
        <taxon>Evosea</taxon>
        <taxon>Eumycetozoa</taxon>
        <taxon>Dictyostelia</taxon>
        <taxon>Acytosteliales</taxon>
        <taxon>Acytosteliaceae</taxon>
        <taxon>Heterostelium</taxon>
    </lineage>
</organism>
<dbReference type="Proteomes" id="UP000001396">
    <property type="component" value="Unassembled WGS sequence"/>
</dbReference>
<evidence type="ECO:0000313" key="2">
    <source>
        <dbReference type="Proteomes" id="UP000001396"/>
    </source>
</evidence>
<dbReference type="AlphaFoldDB" id="D3BQN6"/>
<evidence type="ECO:0000313" key="1">
    <source>
        <dbReference type="EMBL" id="EFA76456.1"/>
    </source>
</evidence>
<accession>D3BQN6</accession>
<name>D3BQN6_HETP5</name>
<gene>
    <name evidence="1" type="ORF">PPL_10222</name>
</gene>
<proteinExistence type="predicted"/>
<dbReference type="RefSeq" id="XP_020428588.1">
    <property type="nucleotide sequence ID" value="XM_020581003.1"/>
</dbReference>
<dbReference type="InParanoid" id="D3BQN6"/>
<dbReference type="EMBL" id="ADBJ01000047">
    <property type="protein sequence ID" value="EFA76456.1"/>
    <property type="molecule type" value="Genomic_DNA"/>
</dbReference>
<keyword evidence="2" id="KW-1185">Reference proteome</keyword>
<comment type="caution">
    <text evidence="1">The sequence shown here is derived from an EMBL/GenBank/DDBJ whole genome shotgun (WGS) entry which is preliminary data.</text>
</comment>
<dbReference type="FunCoup" id="D3BQN6">
    <property type="interactions" value="171"/>
</dbReference>
<protein>
    <submittedName>
        <fullName evidence="1">Uncharacterized protein</fullName>
    </submittedName>
</protein>
<reference evidence="1 2" key="1">
    <citation type="journal article" date="2011" name="Genome Res.">
        <title>Phylogeny-wide analysis of social amoeba genomes highlights ancient origins for complex intercellular communication.</title>
        <authorList>
            <person name="Heidel A.J."/>
            <person name="Lawal H.M."/>
            <person name="Felder M."/>
            <person name="Schilde C."/>
            <person name="Helps N.R."/>
            <person name="Tunggal B."/>
            <person name="Rivero F."/>
            <person name="John U."/>
            <person name="Schleicher M."/>
            <person name="Eichinger L."/>
            <person name="Platzer M."/>
            <person name="Noegel A.A."/>
            <person name="Schaap P."/>
            <person name="Gloeckner G."/>
        </authorList>
    </citation>
    <scope>NUCLEOTIDE SEQUENCE [LARGE SCALE GENOMIC DNA]</scope>
    <source>
        <strain evidence="2">ATCC 26659 / Pp 5 / PN500</strain>
    </source>
</reference>